<gene>
    <name evidence="1" type="ORF">EDM58_09540</name>
</gene>
<evidence type="ECO:0000313" key="1">
    <source>
        <dbReference type="EMBL" id="RNB79677.1"/>
    </source>
</evidence>
<reference evidence="1 2" key="1">
    <citation type="submission" date="2018-10" db="EMBL/GenBank/DDBJ databases">
        <title>Phylogenomics of Brevibacillus.</title>
        <authorList>
            <person name="Dunlap C."/>
        </authorList>
    </citation>
    <scope>NUCLEOTIDE SEQUENCE [LARGE SCALE GENOMIC DNA]</scope>
    <source>
        <strain evidence="1 2">JCM 15085</strain>
    </source>
</reference>
<protein>
    <recommendedName>
        <fullName evidence="3">Pilus assembly protein</fullName>
    </recommendedName>
</protein>
<dbReference type="RefSeq" id="WP_122913147.1">
    <property type="nucleotide sequence ID" value="NZ_RHHT01000018.1"/>
</dbReference>
<sequence>MGQLIAVILNVMVLLLVPLGLLQVHTVIQAHNELLEISAAAAKYVSNHGGVNDAVVQQQVKSVISRELREKQFSLPEQDVAVSIFRTQSADPVMWSHEDEFLLRLEIPYPRFTTLLPTSSRTLAVSRQGTINVMDYDL</sequence>
<evidence type="ECO:0008006" key="3">
    <source>
        <dbReference type="Google" id="ProtNLM"/>
    </source>
</evidence>
<evidence type="ECO:0000313" key="2">
    <source>
        <dbReference type="Proteomes" id="UP000281915"/>
    </source>
</evidence>
<dbReference type="Proteomes" id="UP000281915">
    <property type="component" value="Unassembled WGS sequence"/>
</dbReference>
<dbReference type="EMBL" id="RHHT01000018">
    <property type="protein sequence ID" value="RNB79677.1"/>
    <property type="molecule type" value="Genomic_DNA"/>
</dbReference>
<proteinExistence type="predicted"/>
<accession>A0A3M8CWQ9</accession>
<dbReference type="AlphaFoldDB" id="A0A3M8CWQ9"/>
<name>A0A3M8CWQ9_9BACL</name>
<organism evidence="1 2">
    <name type="scientific">Brevibacillus panacihumi</name>
    <dbReference type="NCBI Taxonomy" id="497735"/>
    <lineage>
        <taxon>Bacteria</taxon>
        <taxon>Bacillati</taxon>
        <taxon>Bacillota</taxon>
        <taxon>Bacilli</taxon>
        <taxon>Bacillales</taxon>
        <taxon>Paenibacillaceae</taxon>
        <taxon>Brevibacillus</taxon>
    </lineage>
</organism>
<comment type="caution">
    <text evidence="1">The sequence shown here is derived from an EMBL/GenBank/DDBJ whole genome shotgun (WGS) entry which is preliminary data.</text>
</comment>